<dbReference type="Gene3D" id="3.30.110.60">
    <property type="entry name" value="YhbY-like"/>
    <property type="match status" value="1"/>
</dbReference>
<dbReference type="GO" id="GO:1990904">
    <property type="term" value="C:ribonucleoprotein complex"/>
    <property type="evidence" value="ECO:0007669"/>
    <property type="project" value="UniProtKB-KW"/>
</dbReference>
<keyword evidence="3 7" id="KW-0694">RNA-binding</keyword>
<dbReference type="InterPro" id="IPR035920">
    <property type="entry name" value="YhbY-like_sf"/>
</dbReference>
<dbReference type="OrthoDB" id="1609930at2759"/>
<dbReference type="GO" id="GO:0000373">
    <property type="term" value="P:Group II intron splicing"/>
    <property type="evidence" value="ECO:0007669"/>
    <property type="project" value="InterPro"/>
</dbReference>
<evidence type="ECO:0000313" key="10">
    <source>
        <dbReference type="Proteomes" id="UP000828251"/>
    </source>
</evidence>
<name>A0A9D3UVR9_9ROSI</name>
<evidence type="ECO:0000256" key="5">
    <source>
        <dbReference type="ARBA" id="ARBA00023187"/>
    </source>
</evidence>
<evidence type="ECO:0000256" key="1">
    <source>
        <dbReference type="ARBA" id="ARBA00022664"/>
    </source>
</evidence>
<dbReference type="PANTHER" id="PTHR46247:SF4">
    <property type="entry name" value="CRS2-ASSOCIATED FACTOR 2, MITOCHONDRIAL"/>
    <property type="match status" value="1"/>
</dbReference>
<evidence type="ECO:0000256" key="2">
    <source>
        <dbReference type="ARBA" id="ARBA00022737"/>
    </source>
</evidence>
<protein>
    <recommendedName>
        <fullName evidence="8">CRM domain-containing protein</fullName>
    </recommendedName>
</protein>
<accession>A0A9D3UVR9</accession>
<keyword evidence="5" id="KW-0508">mRNA splicing</keyword>
<evidence type="ECO:0000259" key="8">
    <source>
        <dbReference type="PROSITE" id="PS51295"/>
    </source>
</evidence>
<dbReference type="InterPro" id="IPR001890">
    <property type="entry name" value="RNA-binding_CRM"/>
</dbReference>
<dbReference type="EMBL" id="JAIQCV010000009">
    <property type="protein sequence ID" value="KAH1063285.1"/>
    <property type="molecule type" value="Genomic_DNA"/>
</dbReference>
<feature type="domain" description="CRM" evidence="8">
    <location>
        <begin position="32"/>
        <end position="95"/>
    </location>
</feature>
<dbReference type="PANTHER" id="PTHR46247">
    <property type="entry name" value="CRS2-ASSOCIATED FACTOR 1, CHLOROPLASTIC"/>
    <property type="match status" value="1"/>
</dbReference>
<evidence type="ECO:0000256" key="7">
    <source>
        <dbReference type="PROSITE-ProRule" id="PRU00626"/>
    </source>
</evidence>
<gene>
    <name evidence="9" type="ORF">J1N35_028272</name>
</gene>
<comment type="caution">
    <text evidence="9">The sequence shown here is derived from an EMBL/GenBank/DDBJ whole genome shotgun (WGS) entry which is preliminary data.</text>
</comment>
<dbReference type="InterPro" id="IPR044599">
    <property type="entry name" value="CAF1P_plant"/>
</dbReference>
<proteinExistence type="predicted"/>
<dbReference type="GO" id="GO:0006397">
    <property type="term" value="P:mRNA processing"/>
    <property type="evidence" value="ECO:0007669"/>
    <property type="project" value="UniProtKB-KW"/>
</dbReference>
<dbReference type="Proteomes" id="UP000828251">
    <property type="component" value="Unassembled WGS sequence"/>
</dbReference>
<dbReference type="GO" id="GO:0003723">
    <property type="term" value="F:RNA binding"/>
    <property type="evidence" value="ECO:0007669"/>
    <property type="project" value="UniProtKB-UniRule"/>
</dbReference>
<evidence type="ECO:0000256" key="3">
    <source>
        <dbReference type="ARBA" id="ARBA00022884"/>
    </source>
</evidence>
<dbReference type="Pfam" id="PF01985">
    <property type="entry name" value="CRS1_YhbY"/>
    <property type="match status" value="1"/>
</dbReference>
<evidence type="ECO:0000256" key="6">
    <source>
        <dbReference type="ARBA" id="ARBA00023274"/>
    </source>
</evidence>
<keyword evidence="1" id="KW-0507">mRNA processing</keyword>
<dbReference type="PROSITE" id="PS51295">
    <property type="entry name" value="CRM"/>
    <property type="match status" value="1"/>
</dbReference>
<dbReference type="SUPFAM" id="SSF75471">
    <property type="entry name" value="YhbY-like"/>
    <property type="match status" value="1"/>
</dbReference>
<evidence type="ECO:0000256" key="4">
    <source>
        <dbReference type="ARBA" id="ARBA00022946"/>
    </source>
</evidence>
<keyword evidence="10" id="KW-1185">Reference proteome</keyword>
<keyword evidence="2" id="KW-0677">Repeat</keyword>
<organism evidence="9 10">
    <name type="scientific">Gossypium stocksii</name>
    <dbReference type="NCBI Taxonomy" id="47602"/>
    <lineage>
        <taxon>Eukaryota</taxon>
        <taxon>Viridiplantae</taxon>
        <taxon>Streptophyta</taxon>
        <taxon>Embryophyta</taxon>
        <taxon>Tracheophyta</taxon>
        <taxon>Spermatophyta</taxon>
        <taxon>Magnoliopsida</taxon>
        <taxon>eudicotyledons</taxon>
        <taxon>Gunneridae</taxon>
        <taxon>Pentapetalae</taxon>
        <taxon>rosids</taxon>
        <taxon>malvids</taxon>
        <taxon>Malvales</taxon>
        <taxon>Malvaceae</taxon>
        <taxon>Malvoideae</taxon>
        <taxon>Gossypium</taxon>
    </lineage>
</organism>
<keyword evidence="6" id="KW-0687">Ribonucleoprotein</keyword>
<keyword evidence="4" id="KW-0809">Transit peptide</keyword>
<reference evidence="9 10" key="1">
    <citation type="journal article" date="2021" name="Plant Biotechnol. J.">
        <title>Multi-omics assisted identification of the key and species-specific regulatory components of drought-tolerant mechanisms in Gossypium stocksii.</title>
        <authorList>
            <person name="Yu D."/>
            <person name="Ke L."/>
            <person name="Zhang D."/>
            <person name="Wu Y."/>
            <person name="Sun Y."/>
            <person name="Mei J."/>
            <person name="Sun J."/>
            <person name="Sun Y."/>
        </authorList>
    </citation>
    <scope>NUCLEOTIDE SEQUENCE [LARGE SCALE GENOMIC DNA]</scope>
    <source>
        <strain evidence="10">cv. E1</strain>
        <tissue evidence="9">Leaf</tissue>
    </source>
</reference>
<evidence type="ECO:0000313" key="9">
    <source>
        <dbReference type="EMBL" id="KAH1063285.1"/>
    </source>
</evidence>
<dbReference type="AlphaFoldDB" id="A0A9D3UVR9"/>
<sequence length="95" mass="10834">MIPKTDQLYLLCNGSLMHLAPIYPKLVKNVADGLTTEETKEIRNRGHHSPTLMKLTRNGVYVNVVARVYEAFETKEVIRLECTNVDMSDCKRIVV</sequence>